<reference evidence="6 7" key="1">
    <citation type="submission" date="2019-03" db="EMBL/GenBank/DDBJ databases">
        <title>Single cell metagenomics reveals metabolic interactions within the superorganism composed of flagellate Streblomastix strix and complex community of Bacteroidetes bacteria on its surface.</title>
        <authorList>
            <person name="Treitli S.C."/>
            <person name="Kolisko M."/>
            <person name="Husnik F."/>
            <person name="Keeling P."/>
            <person name="Hampl V."/>
        </authorList>
    </citation>
    <scope>NUCLEOTIDE SEQUENCE [LARGE SCALE GENOMIC DNA]</scope>
    <source>
        <strain evidence="6">ST1C</strain>
    </source>
</reference>
<dbReference type="PANTHER" id="PTHR48011">
    <property type="entry name" value="CCR4-NOT TRANSCRIPTIONAL COMPLEX SUBUNIT CAF120-RELATED"/>
    <property type="match status" value="1"/>
</dbReference>
<keyword evidence="1 3" id="KW-0547">Nucleotide-binding</keyword>
<dbReference type="Gene3D" id="1.10.510.10">
    <property type="entry name" value="Transferase(Phosphotransferase) domain 1"/>
    <property type="match status" value="1"/>
</dbReference>
<sequence>MEKRIPIRLLGHGSFGVVYLAYHIEYGITAVKLIMKDSNDKQEREWESAIWISNKQNPCPFILKYLQYDYNRNCDIIVTEYANLMTLDIIAKQPQIYLPSYSLRALMKQILEGTRVIHASGLIHRDIKCNNILLHTPPGSERVYAKIADFGLAKKKDLTDEKHYTAGTLPYLVCTRTLQKTNYLNIKS</sequence>
<feature type="domain" description="Protein kinase" evidence="5">
    <location>
        <begin position="4"/>
        <end position="188"/>
    </location>
</feature>
<protein>
    <recommendedName>
        <fullName evidence="5">Protein kinase domain-containing protein</fullName>
    </recommendedName>
</protein>
<dbReference type="OrthoDB" id="248495at2759"/>
<name>A0A5J4VSI7_9EUKA</name>
<dbReference type="InterPro" id="IPR017441">
    <property type="entry name" value="Protein_kinase_ATP_BS"/>
</dbReference>
<dbReference type="SUPFAM" id="SSF56112">
    <property type="entry name" value="Protein kinase-like (PK-like)"/>
    <property type="match status" value="1"/>
</dbReference>
<comment type="caution">
    <text evidence="6">The sequence shown here is derived from an EMBL/GenBank/DDBJ whole genome shotgun (WGS) entry which is preliminary data.</text>
</comment>
<evidence type="ECO:0000259" key="5">
    <source>
        <dbReference type="PROSITE" id="PS50011"/>
    </source>
</evidence>
<proteinExistence type="inferred from homology"/>
<dbReference type="PANTHER" id="PTHR48011:SF56">
    <property type="entry name" value="PROTEIN KINASE DOMAIN-CONTAINING PROTEIN"/>
    <property type="match status" value="1"/>
</dbReference>
<dbReference type="InterPro" id="IPR011009">
    <property type="entry name" value="Kinase-like_dom_sf"/>
</dbReference>
<evidence type="ECO:0000256" key="2">
    <source>
        <dbReference type="ARBA" id="ARBA00022840"/>
    </source>
</evidence>
<dbReference type="InterPro" id="IPR052751">
    <property type="entry name" value="Plant_MAPKKK"/>
</dbReference>
<feature type="binding site" evidence="3">
    <location>
        <position position="36"/>
    </location>
    <ligand>
        <name>ATP</name>
        <dbReference type="ChEBI" id="CHEBI:30616"/>
    </ligand>
</feature>
<dbReference type="Proteomes" id="UP000324800">
    <property type="component" value="Unassembled WGS sequence"/>
</dbReference>
<dbReference type="InterPro" id="IPR008271">
    <property type="entry name" value="Ser/Thr_kinase_AS"/>
</dbReference>
<dbReference type="AlphaFoldDB" id="A0A5J4VSI7"/>
<gene>
    <name evidence="6" type="ORF">EZS28_018922</name>
</gene>
<dbReference type="GO" id="GO:0007165">
    <property type="term" value="P:signal transduction"/>
    <property type="evidence" value="ECO:0007669"/>
    <property type="project" value="TreeGrafter"/>
</dbReference>
<dbReference type="PROSITE" id="PS00107">
    <property type="entry name" value="PROTEIN_KINASE_ATP"/>
    <property type="match status" value="1"/>
</dbReference>
<keyword evidence="4" id="KW-0808">Transferase</keyword>
<keyword evidence="4" id="KW-0723">Serine/threonine-protein kinase</keyword>
<comment type="similarity">
    <text evidence="4">Belongs to the protein kinase superfamily.</text>
</comment>
<evidence type="ECO:0000256" key="1">
    <source>
        <dbReference type="ARBA" id="ARBA00022741"/>
    </source>
</evidence>
<dbReference type="SMART" id="SM00220">
    <property type="entry name" value="S_TKc"/>
    <property type="match status" value="1"/>
</dbReference>
<dbReference type="CDD" id="cd00180">
    <property type="entry name" value="PKc"/>
    <property type="match status" value="1"/>
</dbReference>
<keyword evidence="4" id="KW-0418">Kinase</keyword>
<accession>A0A5J4VSI7</accession>
<dbReference type="PROSITE" id="PS50011">
    <property type="entry name" value="PROTEIN_KINASE_DOM"/>
    <property type="match status" value="1"/>
</dbReference>
<dbReference type="InterPro" id="IPR000719">
    <property type="entry name" value="Prot_kinase_dom"/>
</dbReference>
<dbReference type="EMBL" id="SNRW01005217">
    <property type="protein sequence ID" value="KAA6385552.1"/>
    <property type="molecule type" value="Genomic_DNA"/>
</dbReference>
<dbReference type="GO" id="GO:0004674">
    <property type="term" value="F:protein serine/threonine kinase activity"/>
    <property type="evidence" value="ECO:0007669"/>
    <property type="project" value="UniProtKB-KW"/>
</dbReference>
<dbReference type="PROSITE" id="PS00108">
    <property type="entry name" value="PROTEIN_KINASE_ST"/>
    <property type="match status" value="1"/>
</dbReference>
<evidence type="ECO:0000256" key="4">
    <source>
        <dbReference type="RuleBase" id="RU000304"/>
    </source>
</evidence>
<evidence type="ECO:0000256" key="3">
    <source>
        <dbReference type="PROSITE-ProRule" id="PRU10141"/>
    </source>
</evidence>
<dbReference type="Pfam" id="PF00069">
    <property type="entry name" value="Pkinase"/>
    <property type="match status" value="1"/>
</dbReference>
<organism evidence="6 7">
    <name type="scientific">Streblomastix strix</name>
    <dbReference type="NCBI Taxonomy" id="222440"/>
    <lineage>
        <taxon>Eukaryota</taxon>
        <taxon>Metamonada</taxon>
        <taxon>Preaxostyla</taxon>
        <taxon>Oxymonadida</taxon>
        <taxon>Streblomastigidae</taxon>
        <taxon>Streblomastix</taxon>
    </lineage>
</organism>
<keyword evidence="2 3" id="KW-0067">ATP-binding</keyword>
<dbReference type="GO" id="GO:0005524">
    <property type="term" value="F:ATP binding"/>
    <property type="evidence" value="ECO:0007669"/>
    <property type="project" value="UniProtKB-UniRule"/>
</dbReference>
<evidence type="ECO:0000313" key="6">
    <source>
        <dbReference type="EMBL" id="KAA6385552.1"/>
    </source>
</evidence>
<evidence type="ECO:0000313" key="7">
    <source>
        <dbReference type="Proteomes" id="UP000324800"/>
    </source>
</evidence>